<evidence type="ECO:0000256" key="6">
    <source>
        <dbReference type="ARBA" id="ARBA00023180"/>
    </source>
</evidence>
<feature type="transmembrane region" description="Helical" evidence="8">
    <location>
        <begin position="668"/>
        <end position="689"/>
    </location>
</feature>
<evidence type="ECO:0000256" key="7">
    <source>
        <dbReference type="ARBA" id="ARBA00023303"/>
    </source>
</evidence>
<keyword evidence="4" id="KW-0040">ANK repeat</keyword>
<evidence type="ECO:0000256" key="8">
    <source>
        <dbReference type="SAM" id="Phobius"/>
    </source>
</evidence>
<keyword evidence="3" id="KW-0677">Repeat</keyword>
<proteinExistence type="predicted"/>
<dbReference type="Pfam" id="PF12796">
    <property type="entry name" value="Ank_2"/>
    <property type="match status" value="1"/>
</dbReference>
<dbReference type="InterPro" id="IPR052076">
    <property type="entry name" value="TRP_cation_channel"/>
</dbReference>
<dbReference type="GO" id="GO:1902495">
    <property type="term" value="C:transmembrane transporter complex"/>
    <property type="evidence" value="ECO:0007669"/>
    <property type="project" value="TreeGrafter"/>
</dbReference>
<feature type="transmembrane region" description="Helical" evidence="8">
    <location>
        <begin position="639"/>
        <end position="656"/>
    </location>
</feature>
<dbReference type="InterPro" id="IPR036770">
    <property type="entry name" value="Ankyrin_rpt-contain_sf"/>
</dbReference>
<dbReference type="PANTHER" id="PTHR47143:SF1">
    <property type="entry name" value="ION_TRANS DOMAIN-CONTAINING PROTEIN"/>
    <property type="match status" value="1"/>
</dbReference>
<evidence type="ECO:0000256" key="3">
    <source>
        <dbReference type="ARBA" id="ARBA00022737"/>
    </source>
</evidence>
<evidence type="ECO:0000256" key="4">
    <source>
        <dbReference type="ARBA" id="ARBA00023043"/>
    </source>
</evidence>
<evidence type="ECO:0000313" key="9">
    <source>
        <dbReference type="EMBL" id="KAJ3641689.1"/>
    </source>
</evidence>
<protein>
    <submittedName>
        <fullName evidence="9">Uncharacterized protein</fullName>
    </submittedName>
</protein>
<dbReference type="SMART" id="SM00248">
    <property type="entry name" value="ANK"/>
    <property type="match status" value="4"/>
</dbReference>
<accession>A0AA38HQB5</accession>
<feature type="transmembrane region" description="Helical" evidence="8">
    <location>
        <begin position="612"/>
        <end position="633"/>
    </location>
</feature>
<dbReference type="InterPro" id="IPR002110">
    <property type="entry name" value="Ankyrin_rpt"/>
</dbReference>
<dbReference type="AlphaFoldDB" id="A0AA38HQB5"/>
<comment type="caution">
    <text evidence="9">The sequence shown here is derived from an EMBL/GenBank/DDBJ whole genome shotgun (WGS) entry which is preliminary data.</text>
</comment>
<reference evidence="9" key="1">
    <citation type="journal article" date="2023" name="G3 (Bethesda)">
        <title>Whole genome assemblies of Zophobas morio and Tenebrio molitor.</title>
        <authorList>
            <person name="Kaur S."/>
            <person name="Stinson S.A."/>
            <person name="diCenzo G.C."/>
        </authorList>
    </citation>
    <scope>NUCLEOTIDE SEQUENCE</scope>
    <source>
        <strain evidence="9">QUZm001</strain>
    </source>
</reference>
<evidence type="ECO:0000313" key="10">
    <source>
        <dbReference type="Proteomes" id="UP001168821"/>
    </source>
</evidence>
<keyword evidence="6" id="KW-0325">Glycoprotein</keyword>
<dbReference type="GO" id="GO:0022857">
    <property type="term" value="F:transmembrane transporter activity"/>
    <property type="evidence" value="ECO:0007669"/>
    <property type="project" value="TreeGrafter"/>
</dbReference>
<feature type="transmembrane region" description="Helical" evidence="8">
    <location>
        <begin position="733"/>
        <end position="756"/>
    </location>
</feature>
<keyword evidence="1" id="KW-0813">Transport</keyword>
<dbReference type="PANTHER" id="PTHR47143">
    <property type="entry name" value="TRANSIENT RECEPTOR POTENTIAL CATION CHANNEL PROTEIN PAINLESS"/>
    <property type="match status" value="1"/>
</dbReference>
<dbReference type="EMBL" id="JALNTZ010000009">
    <property type="protein sequence ID" value="KAJ3641689.1"/>
    <property type="molecule type" value="Genomic_DNA"/>
</dbReference>
<evidence type="ECO:0000256" key="5">
    <source>
        <dbReference type="ARBA" id="ARBA00023065"/>
    </source>
</evidence>
<dbReference type="Gene3D" id="1.25.40.20">
    <property type="entry name" value="Ankyrin repeat-containing domain"/>
    <property type="match status" value="1"/>
</dbReference>
<keyword evidence="7" id="KW-0407">Ion channel</keyword>
<keyword evidence="10" id="KW-1185">Reference proteome</keyword>
<evidence type="ECO:0000256" key="2">
    <source>
        <dbReference type="ARBA" id="ARBA00022606"/>
    </source>
</evidence>
<feature type="transmembrane region" description="Helical" evidence="8">
    <location>
        <begin position="814"/>
        <end position="833"/>
    </location>
</feature>
<keyword evidence="8" id="KW-1133">Transmembrane helix</keyword>
<dbReference type="GO" id="GO:0034220">
    <property type="term" value="P:monoatomic ion transmembrane transport"/>
    <property type="evidence" value="ECO:0007669"/>
    <property type="project" value="UniProtKB-KW"/>
</dbReference>
<organism evidence="9 10">
    <name type="scientific">Zophobas morio</name>
    <dbReference type="NCBI Taxonomy" id="2755281"/>
    <lineage>
        <taxon>Eukaryota</taxon>
        <taxon>Metazoa</taxon>
        <taxon>Ecdysozoa</taxon>
        <taxon>Arthropoda</taxon>
        <taxon>Hexapoda</taxon>
        <taxon>Insecta</taxon>
        <taxon>Pterygota</taxon>
        <taxon>Neoptera</taxon>
        <taxon>Endopterygota</taxon>
        <taxon>Coleoptera</taxon>
        <taxon>Polyphaga</taxon>
        <taxon>Cucujiformia</taxon>
        <taxon>Tenebrionidae</taxon>
        <taxon>Zophobas</taxon>
    </lineage>
</organism>
<gene>
    <name evidence="9" type="ORF">Zmor_028172</name>
</gene>
<keyword evidence="8" id="KW-0472">Membrane</keyword>
<dbReference type="SUPFAM" id="SSF48403">
    <property type="entry name" value="Ankyrin repeat"/>
    <property type="match status" value="2"/>
</dbReference>
<evidence type="ECO:0000256" key="1">
    <source>
        <dbReference type="ARBA" id="ARBA00022448"/>
    </source>
</evidence>
<keyword evidence="8" id="KW-0812">Transmembrane</keyword>
<dbReference type="Proteomes" id="UP001168821">
    <property type="component" value="Unassembled WGS sequence"/>
</dbReference>
<keyword evidence="5" id="KW-0406">Ion transport</keyword>
<name>A0AA38HQB5_9CUCU</name>
<keyword evidence="2" id="KW-0716">Sensory transduction</keyword>
<sequence length="930" mass="108381">MDAENPCELEVLVNSNDGNTPQTKTRIDFPKRDSVTFREQVIQNKIQVSLLKRSDVNSLDGNVLKKPILLLACEEKAEFKRVNHETVKLLLEKGAKADYVDTTWYGWEALHYAAYASNPDKLQALCDKLGEHRVNTLTMLSENALHVLLEHGILGQSFHVSWQNGTDTRMEKIINKEEENVTKSAQVLINAKIDINHTNFWNQTPILIAIKRRYFRVVRLLLEKSDIDLDSCKDAVSGKTARELLEREKWHWLPKGLSSRSPKEILFSFLKSGDEDNFLEYNDGKISDIVDDLDGDNAHNSSCTLLQYCFRRGLIFCYKDKANNDCDQNSQDITSNRLMNVFCKSGMGRSIQHLINNGANPYTTLRKFEQGHSILEAAIIKGYYPMVALILSKPEAEPPPYNKICASLFELLKNHSRSIDLNNTFAVVLSWLLDQFNTLRANEKKLNTNDPDAVLDKSFQNLYEKIEAQLFDLFKFGAKIISTENQLLLLKFPNSLCWTNEDVNTESKTTWWCCQSTHWNICSSKSDKKLVIEEIDPEVLHNHLDDCVEQEGTDVKINCDSFLKDGSIYPVFDIFLSSKKFKGSLNHLVFKILIMRHWETLNFKILRYPIKYIHLNLVFYGIIYFLLHLDVLYRFNGVSYSYLSLFLWTFLWPFIVKELLQMIANFKLYWQGTSNYFEVIFIVSVFFMYTFDKNSIDAFRVLSVLSSNVVLFFLLENIPACSKYVSIFRKIGLYLKTLFFFFIQLLGFAISFYILFSKKNQVWTTEIPNKIFEMLILLTGNLDYKETSWNQENKNGNNGTNQTLYHDFPHKEHFSKFIFILFVLFLFLGLRVIDKDDLQKDSLSEQVNKAGFVLRMHIFFRSRCMNIFLAWVFRYSDLILESKITVDDNDRKILTKEEKQNLDFMLTKKTKRPNILKKLRNYVKMKTNAE</sequence>